<evidence type="ECO:0000313" key="2">
    <source>
        <dbReference type="Proteomes" id="UP000007431"/>
    </source>
</evidence>
<dbReference type="AlphaFoldDB" id="D8Q8D5"/>
<dbReference type="EMBL" id="GL377307">
    <property type="protein sequence ID" value="EFI96177.1"/>
    <property type="molecule type" value="Genomic_DNA"/>
</dbReference>
<dbReference type="GeneID" id="9586979"/>
<dbReference type="InParanoid" id="D8Q8D5"/>
<keyword evidence="2" id="KW-1185">Reference proteome</keyword>
<dbReference type="RefSeq" id="XP_003031080.1">
    <property type="nucleotide sequence ID" value="XM_003031034.1"/>
</dbReference>
<organism evidence="2">
    <name type="scientific">Schizophyllum commune (strain H4-8 / FGSC 9210)</name>
    <name type="common">Split gill fungus</name>
    <dbReference type="NCBI Taxonomy" id="578458"/>
    <lineage>
        <taxon>Eukaryota</taxon>
        <taxon>Fungi</taxon>
        <taxon>Dikarya</taxon>
        <taxon>Basidiomycota</taxon>
        <taxon>Agaricomycotina</taxon>
        <taxon>Agaricomycetes</taxon>
        <taxon>Agaricomycetidae</taxon>
        <taxon>Agaricales</taxon>
        <taxon>Schizophyllaceae</taxon>
        <taxon>Schizophyllum</taxon>
    </lineage>
</organism>
<proteinExistence type="predicted"/>
<feature type="non-terminal residue" evidence="1">
    <location>
        <position position="309"/>
    </location>
</feature>
<dbReference type="OrthoDB" id="10325394at2759"/>
<dbReference type="HOGENOM" id="CLU_918770_0_0_1"/>
<dbReference type="VEuPathDB" id="FungiDB:SCHCODRAFT_01096478"/>
<dbReference type="Proteomes" id="UP000007431">
    <property type="component" value="Unassembled WGS sequence"/>
</dbReference>
<name>D8Q8D5_SCHCM</name>
<dbReference type="KEGG" id="scm:SCHCO_01096478"/>
<accession>D8Q8D5</accession>
<reference evidence="1 2" key="1">
    <citation type="journal article" date="2010" name="Nat. Biotechnol.">
        <title>Genome sequence of the model mushroom Schizophyllum commune.</title>
        <authorList>
            <person name="Ohm R.A."/>
            <person name="de Jong J.F."/>
            <person name="Lugones L.G."/>
            <person name="Aerts A."/>
            <person name="Kothe E."/>
            <person name="Stajich J.E."/>
            <person name="de Vries R.P."/>
            <person name="Record E."/>
            <person name="Levasseur A."/>
            <person name="Baker S.E."/>
            <person name="Bartholomew K.A."/>
            <person name="Coutinho P.M."/>
            <person name="Erdmann S."/>
            <person name="Fowler T.J."/>
            <person name="Gathman A.C."/>
            <person name="Lombard V."/>
            <person name="Henrissat B."/>
            <person name="Knabe N."/>
            <person name="Kuees U."/>
            <person name="Lilly W.W."/>
            <person name="Lindquist E."/>
            <person name="Lucas S."/>
            <person name="Magnuson J.K."/>
            <person name="Piumi F."/>
            <person name="Raudaskoski M."/>
            <person name="Salamov A."/>
            <person name="Schmutz J."/>
            <person name="Schwarze F.W.M.R."/>
            <person name="vanKuyk P.A."/>
            <person name="Horton J.S."/>
            <person name="Grigoriev I.V."/>
            <person name="Woesten H.A.B."/>
        </authorList>
    </citation>
    <scope>NUCLEOTIDE SEQUENCE [LARGE SCALE GENOMIC DNA]</scope>
    <source>
        <strain evidence="2">H4-8 / FGSC 9210</strain>
    </source>
</reference>
<evidence type="ECO:0000313" key="1">
    <source>
        <dbReference type="EMBL" id="EFI96177.1"/>
    </source>
</evidence>
<sequence>MAPERNQRKKKVVISYTASAASAYRPQSGPPAEPQEIARMGRSEHHSTNAYPATSGNELDPIYPAPYSNFRHALASGSMMTNFLLGQIRRAAGPFGLHVDNLRPDESFTSIVIDALDLVSLILKGGTGKIDGKTRTQVDVFLKDLIASRLVRVHLSLLGTAEREHDATIYQVLWRARSTLTHLCLELNFRDKKALQEYLCSEAAARLVSLELKSGSNLQTHVLKALQSEGSSRLPNLRYLCLNKPVTPAKLMKALRTRDDLNRKAHNPAYPPLTIEVVDVHKFSDSALAQAQNMQITFVEYDVVRPTGN</sequence>
<protein>
    <submittedName>
        <fullName evidence="1">Uncharacterized protein</fullName>
    </submittedName>
</protein>
<gene>
    <name evidence="1" type="ORF">SCHCODRAFT_110049</name>
</gene>